<feature type="compositionally biased region" description="Basic residues" evidence="1">
    <location>
        <begin position="1"/>
        <end position="26"/>
    </location>
</feature>
<comment type="caution">
    <text evidence="2">The sequence shown here is derived from an EMBL/GenBank/DDBJ whole genome shotgun (WGS) entry which is preliminary data.</text>
</comment>
<sequence>MSKKGKEKNKANKAKHTKLLNRKKNKLKSEKLNRKQRLKEIISLSKQKENRSRDHE</sequence>
<evidence type="ECO:0000313" key="2">
    <source>
        <dbReference type="EMBL" id="SIS37617.1"/>
    </source>
</evidence>
<proteinExistence type="predicted"/>
<dbReference type="Proteomes" id="UP000185728">
    <property type="component" value="Unassembled WGS sequence"/>
</dbReference>
<reference evidence="2 3" key="1">
    <citation type="submission" date="2017-01" db="EMBL/GenBank/DDBJ databases">
        <authorList>
            <person name="Varghese N."/>
            <person name="Submissions S."/>
        </authorList>
    </citation>
    <scope>NUCLEOTIDE SEQUENCE [LARGE SCALE GENOMIC DNA]</scope>
    <source>
        <strain evidence="2 3">DSM 2061</strain>
    </source>
</reference>
<protein>
    <submittedName>
        <fullName evidence="2">Uncharacterized protein</fullName>
    </submittedName>
</protein>
<name>A0ABY1KMH7_9FLAO</name>
<gene>
    <name evidence="2" type="ORF">SAMN05421766_101151</name>
</gene>
<keyword evidence="3" id="KW-1185">Reference proteome</keyword>
<evidence type="ECO:0000256" key="1">
    <source>
        <dbReference type="SAM" id="MobiDB-lite"/>
    </source>
</evidence>
<feature type="region of interest" description="Disordered" evidence="1">
    <location>
        <begin position="1"/>
        <end position="56"/>
    </location>
</feature>
<feature type="compositionally biased region" description="Basic and acidic residues" evidence="1">
    <location>
        <begin position="46"/>
        <end position="56"/>
    </location>
</feature>
<accession>A0ABY1KMH7</accession>
<organism evidence="2 3">
    <name type="scientific">Zobellia uliginosa</name>
    <dbReference type="NCBI Taxonomy" id="143224"/>
    <lineage>
        <taxon>Bacteria</taxon>
        <taxon>Pseudomonadati</taxon>
        <taxon>Bacteroidota</taxon>
        <taxon>Flavobacteriia</taxon>
        <taxon>Flavobacteriales</taxon>
        <taxon>Flavobacteriaceae</taxon>
        <taxon>Zobellia</taxon>
    </lineage>
</organism>
<dbReference type="EMBL" id="FTOB01000001">
    <property type="protein sequence ID" value="SIS37617.1"/>
    <property type="molecule type" value="Genomic_DNA"/>
</dbReference>
<dbReference type="RefSeq" id="WP_175609828.1">
    <property type="nucleotide sequence ID" value="NZ_FTOB01000001.1"/>
</dbReference>
<evidence type="ECO:0000313" key="3">
    <source>
        <dbReference type="Proteomes" id="UP000185728"/>
    </source>
</evidence>